<evidence type="ECO:0000256" key="5">
    <source>
        <dbReference type="ARBA" id="ARBA00023136"/>
    </source>
</evidence>
<dbReference type="InterPro" id="IPR001791">
    <property type="entry name" value="Laminin_G"/>
</dbReference>
<dbReference type="InterPro" id="IPR013098">
    <property type="entry name" value="Ig_I-set"/>
</dbReference>
<feature type="domain" description="Laminin G" evidence="10">
    <location>
        <begin position="1426"/>
        <end position="1573"/>
    </location>
</feature>
<feature type="domain" description="Ig-like" evidence="11">
    <location>
        <begin position="457"/>
        <end position="539"/>
    </location>
</feature>
<dbReference type="FunFam" id="2.60.40.10:FF:000727">
    <property type="entry name" value="Basement membrane-specific heparan sulfate proteoglycan core protein"/>
    <property type="match status" value="1"/>
</dbReference>
<dbReference type="GO" id="GO:0005886">
    <property type="term" value="C:plasma membrane"/>
    <property type="evidence" value="ECO:0007669"/>
    <property type="project" value="UniProtKB-SubCell"/>
</dbReference>
<feature type="domain" description="Ig-like" evidence="11">
    <location>
        <begin position="1260"/>
        <end position="1354"/>
    </location>
</feature>
<feature type="domain" description="Ig-like" evidence="11">
    <location>
        <begin position="1031"/>
        <end position="1113"/>
    </location>
</feature>
<dbReference type="InterPro" id="IPR013151">
    <property type="entry name" value="Immunoglobulin_dom"/>
</dbReference>
<dbReference type="FunFam" id="2.60.40.10:FF:000067">
    <property type="entry name" value="basement membrane-specific heparan sulfate proteoglycan core protein"/>
    <property type="match status" value="1"/>
</dbReference>
<keyword evidence="7" id="KW-0325">Glycoprotein</keyword>
<dbReference type="EMBL" id="MUZQ01000294">
    <property type="protein sequence ID" value="OWK53296.1"/>
    <property type="molecule type" value="Genomic_DNA"/>
</dbReference>
<dbReference type="PANTHER" id="PTHR12231">
    <property type="entry name" value="CTX-RELATED TYPE I TRANSMEMBRANE PROTEIN"/>
    <property type="match status" value="1"/>
</dbReference>
<accession>A0A218UI21</accession>
<dbReference type="InterPro" id="IPR007110">
    <property type="entry name" value="Ig-like_dom"/>
</dbReference>
<keyword evidence="6" id="KW-1015">Disulfide bond</keyword>
<evidence type="ECO:0000256" key="8">
    <source>
        <dbReference type="ARBA" id="ARBA00023319"/>
    </source>
</evidence>
<dbReference type="InterPro" id="IPR051170">
    <property type="entry name" value="Neural/epithelial_adhesion"/>
</dbReference>
<organism evidence="12 13">
    <name type="scientific">Lonchura striata</name>
    <name type="common">white-rumped munia</name>
    <dbReference type="NCBI Taxonomy" id="40157"/>
    <lineage>
        <taxon>Eukaryota</taxon>
        <taxon>Metazoa</taxon>
        <taxon>Chordata</taxon>
        <taxon>Craniata</taxon>
        <taxon>Vertebrata</taxon>
        <taxon>Euteleostomi</taxon>
        <taxon>Archelosauria</taxon>
        <taxon>Archosauria</taxon>
        <taxon>Dinosauria</taxon>
        <taxon>Saurischia</taxon>
        <taxon>Theropoda</taxon>
        <taxon>Coelurosauria</taxon>
        <taxon>Aves</taxon>
        <taxon>Neognathae</taxon>
        <taxon>Neoaves</taxon>
        <taxon>Telluraves</taxon>
        <taxon>Australaves</taxon>
        <taxon>Passeriformes</taxon>
        <taxon>Passeroidea</taxon>
        <taxon>Estrildidae</taxon>
        <taxon>Estrildinae</taxon>
        <taxon>Lonchura</taxon>
    </lineage>
</organism>
<dbReference type="Pfam" id="PF13927">
    <property type="entry name" value="Ig_3"/>
    <property type="match status" value="8"/>
</dbReference>
<dbReference type="InterPro" id="IPR013320">
    <property type="entry name" value="ConA-like_dom_sf"/>
</dbReference>
<dbReference type="CDD" id="cd00096">
    <property type="entry name" value="Ig"/>
    <property type="match status" value="3"/>
</dbReference>
<dbReference type="CDD" id="cd00110">
    <property type="entry name" value="LamG"/>
    <property type="match status" value="1"/>
</dbReference>
<dbReference type="SMART" id="SM00282">
    <property type="entry name" value="LamG"/>
    <property type="match status" value="1"/>
</dbReference>
<evidence type="ECO:0000313" key="12">
    <source>
        <dbReference type="EMBL" id="OWK53296.1"/>
    </source>
</evidence>
<dbReference type="Gene3D" id="2.60.40.10">
    <property type="entry name" value="Immunoglobulins"/>
    <property type="match status" value="15"/>
</dbReference>
<gene>
    <name evidence="12" type="primary">HSPG2_1</name>
    <name evidence="12" type="ORF">RLOC_00004133</name>
</gene>
<keyword evidence="8" id="KW-0393">Immunoglobulin domain</keyword>
<dbReference type="Pfam" id="PF07679">
    <property type="entry name" value="I-set"/>
    <property type="match status" value="5"/>
</dbReference>
<protein>
    <submittedName>
        <fullName evidence="12">Basement membrane-specific heparan sulfate proteoglycan core protein</fullName>
    </submittedName>
</protein>
<feature type="domain" description="Ig-like" evidence="11">
    <location>
        <begin position="262"/>
        <end position="341"/>
    </location>
</feature>
<keyword evidence="4" id="KW-0677">Repeat</keyword>
<dbReference type="FunFam" id="2.60.40.10:FF:000005">
    <property type="entry name" value="Neuronal cell adhesion molecule"/>
    <property type="match status" value="1"/>
</dbReference>
<keyword evidence="3" id="KW-0732">Signal</keyword>
<feature type="domain" description="Ig-like" evidence="11">
    <location>
        <begin position="555"/>
        <end position="636"/>
    </location>
</feature>
<evidence type="ECO:0000259" key="11">
    <source>
        <dbReference type="PROSITE" id="PS50835"/>
    </source>
</evidence>
<evidence type="ECO:0000259" key="10">
    <source>
        <dbReference type="PROSITE" id="PS50025"/>
    </source>
</evidence>
<evidence type="ECO:0000256" key="4">
    <source>
        <dbReference type="ARBA" id="ARBA00022737"/>
    </source>
</evidence>
<evidence type="ECO:0000256" key="9">
    <source>
        <dbReference type="PROSITE-ProRule" id="PRU00122"/>
    </source>
</evidence>
<feature type="domain" description="Ig-like" evidence="11">
    <location>
        <begin position="360"/>
        <end position="442"/>
    </location>
</feature>
<dbReference type="SUPFAM" id="SSF48726">
    <property type="entry name" value="Immunoglobulin"/>
    <property type="match status" value="15"/>
</dbReference>
<dbReference type="InterPro" id="IPR013783">
    <property type="entry name" value="Ig-like_fold"/>
</dbReference>
<sequence>MWYKRGGSLPAGHQVSGSRLRVPHVTAADSGEYVCRASLGTAVREASVIVTVVAASGSSYGPPASGVPVRIEASSSTVAEGQTLDLNCIVAGQGQATVTWYKRGGPLPAKHQVSGSRLRLLQVTTADSGEYVCRVTSGATTKESAVMVTIQPSSAGAYSPGNTTPLRIDSPSSAVVEGQTLDLNCVIASPTQATVTWYKRGGTLPAKHQVSGSRLRLLQVTAADSGEYVCRVTSGATTKETSIMVTIQPSSASAYSPGSNTPLRIESSSLSSPVTEGQTLDLNCVIASPAQATVTWYKRGGTLPAKHQVSGSRLRLLQVTAADSGEYVCRVTSGATTKEISIMVTIQPSSASAYPAGVTPPVRIESSSSSVAEGQTLDLNCIVAGQGQATVTWYKRGGPLPAKHQVSGTRLRIPQVTAADSGEYVCRVTSGSVTHETSLIVTIQTGAGSSYAVGVTPPVRIETSSAAVTEGQTLDLNCMVAGQGHPHVTWYRRGGALPPNSQVAGTRLRLAQVAVADSGEYVCRVTLGTVTQEASVIVTVPSSADSYYTSGISQPLRIESLSSAIAEGQTLDLNCVVAGSGPTTVTWYKRGGSLPVGHQVSGTRLRIPQVTAADSGEYVCRVTSGGITQETSLIVTIDDGDNPPHSTSITPPIRIESSASSVTEGQTLDLDCVVAGQGQATITWYKRGGALPAKHQISGSRLRLSQLSVADSGEYVCRADTGSASREAIVSVTVTSRDSSSYRLQSPIISIDPHSMAVAPGEDATFKCRVHDGARPVNITWRMGPGQHFQDNVKISANGSVISITGAHVSNQGAYHCVASNRFGVASSVVNLVVQGAPTVSVMPPGPVTVKEGKSLSLECLGRGEPRPLVRWSRLGSRQKVEHQTLLHMDSQAILQLSPAKPEHAGTYVCTAHSALGSAQARVDVSVESAQQHPGAPEVTAPSTVTVVAGDTATLHCVARGMGSLEDSGDPVPRIEWSKLRAPLPWQHRVVNGSLVIPRAAQQDSGQYICNASSPVGSTEVFVTLDVETPPYATILPEDAAVRVGDALQVQCLAHGTPPLHYTWDKVNGSLSARVAHRAGLLRLSPAAPADAGTYRCLVANRVGTAEAFARVAVHGEPIPGYRWCSTLGGDAGEGGDVAGGPLVVRVTPGSLVKGVGGTAEFACSVSGDPRARVEWLKEGGELPPTHSVRDGVLRMPELATGAQGVYVCRASAPGGQAEDRATLTVQATTIIPHPLRNPVSPYLPLQCQTAMPPCARGSPQIPTVPPALPRALINIRTAVQTVLAGTTVELECLGLGEPRPHVTWSKVGGRIRPGVQVRAGTLTIEQVERADAGQYRCTATNAVGTVQSHVILHVQVPEITWSKLEGELPAGARVQGNVLTLPAVRPEDAGVYTCVAANHRGQQTAYYVLKVQGEDRQREQMEHVVPYFGQSPRSFLPLPTIKDAYKRFEILITFRPDAADGLLLYNGQRKNSGADFISFGLVGGRPEFRFDAGSGMATIRHPTALRLGEYHTVRLLRNLTWGSLGLDGHPAVNGTSQGKFQGLDLNEELYLGGYPDIGAVAKTGLSRGFMGE</sequence>
<keyword evidence="2" id="KW-1003">Cell membrane</keyword>
<proteinExistence type="predicted"/>
<dbReference type="SUPFAM" id="SSF49899">
    <property type="entry name" value="Concanavalin A-like lectins/glucanases"/>
    <property type="match status" value="1"/>
</dbReference>
<dbReference type="Pfam" id="PF00054">
    <property type="entry name" value="Laminin_G_1"/>
    <property type="match status" value="1"/>
</dbReference>
<feature type="domain" description="Ig-like" evidence="11">
    <location>
        <begin position="651"/>
        <end position="733"/>
    </location>
</feature>
<evidence type="ECO:0000313" key="13">
    <source>
        <dbReference type="Proteomes" id="UP000197619"/>
    </source>
</evidence>
<comment type="subcellular location">
    <subcellularLocation>
        <location evidence="1">Cell membrane</location>
    </subcellularLocation>
</comment>
<feature type="domain" description="Ig-like" evidence="11">
    <location>
        <begin position="838"/>
        <end position="926"/>
    </location>
</feature>
<feature type="domain" description="Ig-like" evidence="11">
    <location>
        <begin position="160"/>
        <end position="246"/>
    </location>
</feature>
<evidence type="ECO:0000256" key="6">
    <source>
        <dbReference type="ARBA" id="ARBA00023157"/>
    </source>
</evidence>
<dbReference type="InterPro" id="IPR003598">
    <property type="entry name" value="Ig_sub2"/>
</dbReference>
<evidence type="ECO:0000256" key="7">
    <source>
        <dbReference type="ARBA" id="ARBA00023180"/>
    </source>
</evidence>
<dbReference type="GO" id="GO:0043005">
    <property type="term" value="C:neuron projection"/>
    <property type="evidence" value="ECO:0007669"/>
    <property type="project" value="TreeGrafter"/>
</dbReference>
<dbReference type="FunFam" id="2.60.40.10:FF:001104">
    <property type="entry name" value="Heparan sulfate proteoglycan 2"/>
    <property type="match status" value="1"/>
</dbReference>
<feature type="domain" description="Ig-like" evidence="11">
    <location>
        <begin position="1358"/>
        <end position="1413"/>
    </location>
</feature>
<dbReference type="Gene3D" id="2.60.120.200">
    <property type="match status" value="1"/>
</dbReference>
<evidence type="ECO:0000256" key="2">
    <source>
        <dbReference type="ARBA" id="ARBA00022475"/>
    </source>
</evidence>
<name>A0A218UI21_9PASE</name>
<dbReference type="Proteomes" id="UP000197619">
    <property type="component" value="Unassembled WGS sequence"/>
</dbReference>
<dbReference type="PROSITE" id="PS50025">
    <property type="entry name" value="LAM_G_DOMAIN"/>
    <property type="match status" value="1"/>
</dbReference>
<feature type="domain" description="Ig-like" evidence="11">
    <location>
        <begin position="62"/>
        <end position="149"/>
    </location>
</feature>
<evidence type="ECO:0000256" key="1">
    <source>
        <dbReference type="ARBA" id="ARBA00004236"/>
    </source>
</evidence>
<dbReference type="PROSITE" id="PS50835">
    <property type="entry name" value="IG_LIKE"/>
    <property type="match status" value="15"/>
</dbReference>
<reference evidence="12 13" key="1">
    <citation type="submission" date="2017-05" db="EMBL/GenBank/DDBJ databases">
        <title>Genome of assembly of the Bengalese finch, Lonchura striata domestica.</title>
        <authorList>
            <person name="Colquitt B.M."/>
            <person name="Brainard M.S."/>
        </authorList>
    </citation>
    <scope>NUCLEOTIDE SEQUENCE [LARGE SCALE GENOMIC DNA]</scope>
    <source>
        <strain evidence="12">White83orange57</strain>
    </source>
</reference>
<comment type="caution">
    <text evidence="12">The sequence shown here is derived from an EMBL/GenBank/DDBJ whole genome shotgun (WGS) entry which is preliminary data.</text>
</comment>
<dbReference type="InterPro" id="IPR036179">
    <property type="entry name" value="Ig-like_dom_sf"/>
</dbReference>
<dbReference type="InterPro" id="IPR003599">
    <property type="entry name" value="Ig_sub"/>
</dbReference>
<dbReference type="SMART" id="SM00409">
    <property type="entry name" value="IG"/>
    <property type="match status" value="15"/>
</dbReference>
<dbReference type="SMART" id="SM00408">
    <property type="entry name" value="IGc2"/>
    <property type="match status" value="15"/>
</dbReference>
<comment type="caution">
    <text evidence="9">Lacks conserved residue(s) required for the propagation of feature annotation.</text>
</comment>
<feature type="domain" description="Ig-like" evidence="11">
    <location>
        <begin position="1142"/>
        <end position="1225"/>
    </location>
</feature>
<dbReference type="Pfam" id="PF00047">
    <property type="entry name" value="ig"/>
    <property type="match status" value="1"/>
</dbReference>
<feature type="domain" description="Ig-like" evidence="11">
    <location>
        <begin position="937"/>
        <end position="1024"/>
    </location>
</feature>
<dbReference type="PANTHER" id="PTHR12231:SF253">
    <property type="entry name" value="DPR-INTERACTING PROTEIN ETA, ISOFORM B-RELATED"/>
    <property type="match status" value="1"/>
</dbReference>
<keyword evidence="5" id="KW-0472">Membrane</keyword>
<feature type="domain" description="Ig-like" evidence="11">
    <location>
        <begin position="747"/>
        <end position="835"/>
    </location>
</feature>
<feature type="domain" description="Ig-like" evidence="11">
    <location>
        <begin position="1"/>
        <end position="51"/>
    </location>
</feature>
<evidence type="ECO:0000256" key="3">
    <source>
        <dbReference type="ARBA" id="ARBA00022729"/>
    </source>
</evidence>
<keyword evidence="13" id="KW-1185">Reference proteome</keyword>